<dbReference type="AlphaFoldDB" id="G8R7W8"/>
<proteinExistence type="predicted"/>
<reference evidence="3 4" key="1">
    <citation type="journal article" date="2012" name="Stand. Genomic Sci.">
        <title>Genome sequence of the orange-pigmented seawater bacterium Owenweeksia hongkongensis type strain (UST20020801(T)).</title>
        <authorList>
            <person name="Riedel T."/>
            <person name="Held B."/>
            <person name="Nolan M."/>
            <person name="Lucas S."/>
            <person name="Lapidus A."/>
            <person name="Tice H."/>
            <person name="Del Rio T.G."/>
            <person name="Cheng J.F."/>
            <person name="Han C."/>
            <person name="Tapia R."/>
            <person name="Goodwin L.A."/>
            <person name="Pitluck S."/>
            <person name="Liolios K."/>
            <person name="Mavromatis K."/>
            <person name="Pagani I."/>
            <person name="Ivanova N."/>
            <person name="Mikhailova N."/>
            <person name="Pati A."/>
            <person name="Chen A."/>
            <person name="Palaniappan K."/>
            <person name="Rohde M."/>
            <person name="Tindall B.J."/>
            <person name="Detter J.C."/>
            <person name="Goker M."/>
            <person name="Woyke T."/>
            <person name="Bristow J."/>
            <person name="Eisen J.A."/>
            <person name="Markowitz V."/>
            <person name="Hugenholtz P."/>
            <person name="Klenk H.P."/>
            <person name="Kyrpides N.C."/>
        </authorList>
    </citation>
    <scope>NUCLEOTIDE SEQUENCE</scope>
    <source>
        <strain evidence="4">DSM 17368 / JCM 12287 / NRRL B-23963</strain>
    </source>
</reference>
<keyword evidence="1" id="KW-1133">Transmembrane helix</keyword>
<protein>
    <submittedName>
        <fullName evidence="3">CAAX amino terminal protease family</fullName>
    </submittedName>
</protein>
<evidence type="ECO:0000313" key="4">
    <source>
        <dbReference type="Proteomes" id="UP000005631"/>
    </source>
</evidence>
<dbReference type="STRING" id="926562.Oweho_0269"/>
<dbReference type="EMBL" id="CP003156">
    <property type="protein sequence ID" value="AEV31291.1"/>
    <property type="molecule type" value="Genomic_DNA"/>
</dbReference>
<sequence length="238" mass="26193">MKSLTLNPQKVGLLPMIVIGLTVLLPVLNHTLDFVEVWTVFPTEVSTLITYQITTLALAIGLILLLCKTQPLVFTTYFKKGKINAEVTPVPALGIKPKNGQNWKHIGWNFTIVISLVTATVAFFSTPEIDFDKLIRFLPITLALALINSFVEETVTRLGIIVSLKDKIPDKYIAIISGSLFGIVHYWGTPGGFGGVLLAGFLGWLLAKSILETKGIFWAWLIHFCQDIIIISALLSST</sequence>
<keyword evidence="3" id="KW-0645">Protease</keyword>
<evidence type="ECO:0000313" key="3">
    <source>
        <dbReference type="EMBL" id="AEV31291.1"/>
    </source>
</evidence>
<dbReference type="eggNOG" id="COG1266">
    <property type="taxonomic scope" value="Bacteria"/>
</dbReference>
<name>G8R7W8_OWEHD</name>
<dbReference type="GO" id="GO:0004175">
    <property type="term" value="F:endopeptidase activity"/>
    <property type="evidence" value="ECO:0007669"/>
    <property type="project" value="UniProtKB-ARBA"/>
</dbReference>
<dbReference type="OrthoDB" id="161212at2"/>
<dbReference type="Pfam" id="PF02517">
    <property type="entry name" value="Rce1-like"/>
    <property type="match status" value="1"/>
</dbReference>
<evidence type="ECO:0000259" key="2">
    <source>
        <dbReference type="Pfam" id="PF02517"/>
    </source>
</evidence>
<feature type="transmembrane region" description="Helical" evidence="1">
    <location>
        <begin position="12"/>
        <end position="28"/>
    </location>
</feature>
<feature type="transmembrane region" description="Helical" evidence="1">
    <location>
        <begin position="172"/>
        <end position="188"/>
    </location>
</feature>
<dbReference type="PATRIC" id="fig|926562.3.peg.275"/>
<dbReference type="InterPro" id="IPR003675">
    <property type="entry name" value="Rce1/LyrA-like_dom"/>
</dbReference>
<dbReference type="GO" id="GO:0080120">
    <property type="term" value="P:CAAX-box protein maturation"/>
    <property type="evidence" value="ECO:0007669"/>
    <property type="project" value="UniProtKB-ARBA"/>
</dbReference>
<dbReference type="GO" id="GO:0006508">
    <property type="term" value="P:proteolysis"/>
    <property type="evidence" value="ECO:0007669"/>
    <property type="project" value="UniProtKB-KW"/>
</dbReference>
<evidence type="ECO:0000256" key="1">
    <source>
        <dbReference type="SAM" id="Phobius"/>
    </source>
</evidence>
<feature type="transmembrane region" description="Helical" evidence="1">
    <location>
        <begin position="106"/>
        <end position="127"/>
    </location>
</feature>
<organism evidence="3 4">
    <name type="scientific">Owenweeksia hongkongensis (strain DSM 17368 / CIP 108786 / JCM 12287 / NRRL B-23963 / UST20020801)</name>
    <dbReference type="NCBI Taxonomy" id="926562"/>
    <lineage>
        <taxon>Bacteria</taxon>
        <taxon>Pseudomonadati</taxon>
        <taxon>Bacteroidota</taxon>
        <taxon>Flavobacteriia</taxon>
        <taxon>Flavobacteriales</taxon>
        <taxon>Owenweeksiaceae</taxon>
        <taxon>Owenweeksia</taxon>
    </lineage>
</organism>
<keyword evidence="4" id="KW-1185">Reference proteome</keyword>
<dbReference type="KEGG" id="oho:Oweho_0269"/>
<feature type="transmembrane region" description="Helical" evidence="1">
    <location>
        <begin position="48"/>
        <end position="67"/>
    </location>
</feature>
<accession>G8R7W8</accession>
<dbReference type="HOGENOM" id="CLU_095622_0_0_10"/>
<keyword evidence="1" id="KW-0812">Transmembrane</keyword>
<feature type="transmembrane region" description="Helical" evidence="1">
    <location>
        <begin position="218"/>
        <end position="235"/>
    </location>
</feature>
<dbReference type="Proteomes" id="UP000005631">
    <property type="component" value="Chromosome"/>
</dbReference>
<dbReference type="RefSeq" id="WP_014200652.1">
    <property type="nucleotide sequence ID" value="NC_016599.1"/>
</dbReference>
<gene>
    <name evidence="3" type="ordered locus">Oweho_0269</name>
</gene>
<feature type="domain" description="CAAX prenyl protease 2/Lysostaphin resistance protein A-like" evidence="2">
    <location>
        <begin position="137"/>
        <end position="228"/>
    </location>
</feature>
<keyword evidence="3" id="KW-0378">Hydrolase</keyword>
<feature type="transmembrane region" description="Helical" evidence="1">
    <location>
        <begin position="133"/>
        <end position="151"/>
    </location>
</feature>
<keyword evidence="1" id="KW-0472">Membrane</keyword>